<name>A0ABV9WXG8_9ACTN</name>
<comment type="subunit">
    <text evidence="2">Homodimer.</text>
</comment>
<dbReference type="NCBIfam" id="TIGR00103">
    <property type="entry name" value="DNA_YbaB_EbfC"/>
    <property type="match status" value="1"/>
</dbReference>
<dbReference type="HAMAP" id="MF_00274">
    <property type="entry name" value="DNA_YbaB_EbfC"/>
    <property type="match status" value="1"/>
</dbReference>
<dbReference type="PIRSF" id="PIRSF004555">
    <property type="entry name" value="UCP004555"/>
    <property type="match status" value="1"/>
</dbReference>
<accession>A0ABV9WXG8</accession>
<dbReference type="EMBL" id="JBHSJO010000001">
    <property type="protein sequence ID" value="MFC5016506.1"/>
    <property type="molecule type" value="Genomic_DNA"/>
</dbReference>
<keyword evidence="3" id="KW-0175">Coiled coil</keyword>
<dbReference type="RefSeq" id="WP_271319478.1">
    <property type="nucleotide sequence ID" value="NZ_BAAATN010000005.1"/>
</dbReference>
<comment type="function">
    <text evidence="2">Binds to DNA and alters its conformation. May be involved in regulation of gene expression, nucleoid organization and DNA protection.</text>
</comment>
<reference evidence="5" key="1">
    <citation type="journal article" date="2019" name="Int. J. Syst. Evol. Microbiol.">
        <title>The Global Catalogue of Microorganisms (GCM) 10K type strain sequencing project: providing services to taxonomists for standard genome sequencing and annotation.</title>
        <authorList>
            <consortium name="The Broad Institute Genomics Platform"/>
            <consortium name="The Broad Institute Genome Sequencing Center for Infectious Disease"/>
            <person name="Wu L."/>
            <person name="Ma J."/>
        </authorList>
    </citation>
    <scope>NUCLEOTIDE SEQUENCE [LARGE SCALE GENOMIC DNA]</scope>
    <source>
        <strain evidence="5">CGMCC 4.1542</strain>
    </source>
</reference>
<proteinExistence type="inferred from homology"/>
<keyword evidence="1 2" id="KW-0238">DNA-binding</keyword>
<evidence type="ECO:0000256" key="1">
    <source>
        <dbReference type="ARBA" id="ARBA00023125"/>
    </source>
</evidence>
<evidence type="ECO:0000256" key="2">
    <source>
        <dbReference type="HAMAP-Rule" id="MF_00274"/>
    </source>
</evidence>
<organism evidence="4 5">
    <name type="scientific">Streptomyces lienomycini</name>
    <dbReference type="NCBI Taxonomy" id="284035"/>
    <lineage>
        <taxon>Bacteria</taxon>
        <taxon>Bacillati</taxon>
        <taxon>Actinomycetota</taxon>
        <taxon>Actinomycetes</taxon>
        <taxon>Kitasatosporales</taxon>
        <taxon>Streptomycetaceae</taxon>
        <taxon>Streptomyces</taxon>
    </lineage>
</organism>
<feature type="coiled-coil region" evidence="3">
    <location>
        <begin position="10"/>
        <end position="37"/>
    </location>
</feature>
<dbReference type="Proteomes" id="UP001595855">
    <property type="component" value="Unassembled WGS sequence"/>
</dbReference>
<comment type="subcellular location">
    <subcellularLocation>
        <location evidence="2">Cytoplasm</location>
        <location evidence="2">Nucleoid</location>
    </subcellularLocation>
</comment>
<dbReference type="PANTHER" id="PTHR33449">
    <property type="entry name" value="NUCLEOID-ASSOCIATED PROTEIN YBAB"/>
    <property type="match status" value="1"/>
</dbReference>
<comment type="similarity">
    <text evidence="2">Belongs to the YbaB/EbfC family.</text>
</comment>
<evidence type="ECO:0000256" key="3">
    <source>
        <dbReference type="SAM" id="Coils"/>
    </source>
</evidence>
<comment type="caution">
    <text evidence="4">The sequence shown here is derived from an EMBL/GenBank/DDBJ whole genome shotgun (WGS) entry which is preliminary data.</text>
</comment>
<dbReference type="InterPro" id="IPR004401">
    <property type="entry name" value="YbaB/EbfC"/>
</dbReference>
<dbReference type="InterPro" id="IPR036894">
    <property type="entry name" value="YbaB-like_sf"/>
</dbReference>
<evidence type="ECO:0000313" key="5">
    <source>
        <dbReference type="Proteomes" id="UP001595855"/>
    </source>
</evidence>
<gene>
    <name evidence="4" type="ORF">ACFPRC_16660</name>
</gene>
<dbReference type="SUPFAM" id="SSF82607">
    <property type="entry name" value="YbaB-like"/>
    <property type="match status" value="1"/>
</dbReference>
<dbReference type="PANTHER" id="PTHR33449:SF1">
    <property type="entry name" value="NUCLEOID-ASSOCIATED PROTEIN YBAB"/>
    <property type="match status" value="1"/>
</dbReference>
<keyword evidence="2" id="KW-0963">Cytoplasm</keyword>
<dbReference type="Pfam" id="PF02575">
    <property type="entry name" value="YbaB_DNA_bd"/>
    <property type="match status" value="1"/>
</dbReference>
<evidence type="ECO:0000313" key="4">
    <source>
        <dbReference type="EMBL" id="MFC5016506.1"/>
    </source>
</evidence>
<dbReference type="Gene3D" id="3.30.1310.10">
    <property type="entry name" value="Nucleoid-associated protein YbaB-like domain"/>
    <property type="match status" value="1"/>
</dbReference>
<keyword evidence="5" id="KW-1185">Reference proteome</keyword>
<sequence length="117" mass="11898">MIPGGGQPNMQQLLQQAQKMQQDLAKAQEELAQTEVDGQAGGGLVKATVTGSGELRGLRIDPKAVDPEDTETLADLIVAAVQAANENAQNLQQQKLGPLAQGLGGGGSGSGIPGLPF</sequence>
<protein>
    <recommendedName>
        <fullName evidence="2">Nucleoid-associated protein ACFPRC_16660</fullName>
    </recommendedName>
</protein>